<feature type="region of interest" description="Disordered" evidence="1">
    <location>
        <begin position="1"/>
        <end position="24"/>
    </location>
</feature>
<feature type="compositionally biased region" description="Acidic residues" evidence="1">
    <location>
        <begin position="13"/>
        <end position="24"/>
    </location>
</feature>
<organism evidence="2 3">
    <name type="scientific">Dendrothele bispora (strain CBS 962.96)</name>
    <dbReference type="NCBI Taxonomy" id="1314807"/>
    <lineage>
        <taxon>Eukaryota</taxon>
        <taxon>Fungi</taxon>
        <taxon>Dikarya</taxon>
        <taxon>Basidiomycota</taxon>
        <taxon>Agaricomycotina</taxon>
        <taxon>Agaricomycetes</taxon>
        <taxon>Agaricomycetidae</taxon>
        <taxon>Agaricales</taxon>
        <taxon>Agaricales incertae sedis</taxon>
        <taxon>Dendrothele</taxon>
    </lineage>
</organism>
<evidence type="ECO:0000313" key="2">
    <source>
        <dbReference type="EMBL" id="THU79937.1"/>
    </source>
</evidence>
<keyword evidence="3" id="KW-1185">Reference proteome</keyword>
<feature type="region of interest" description="Disordered" evidence="1">
    <location>
        <begin position="37"/>
        <end position="73"/>
    </location>
</feature>
<dbReference type="Proteomes" id="UP000297245">
    <property type="component" value="Unassembled WGS sequence"/>
</dbReference>
<proteinExistence type="predicted"/>
<protein>
    <submittedName>
        <fullName evidence="2">Uncharacterized protein</fullName>
    </submittedName>
</protein>
<dbReference type="AlphaFoldDB" id="A0A4S8KVJ5"/>
<feature type="compositionally biased region" description="Basic and acidic residues" evidence="1">
    <location>
        <begin position="40"/>
        <end position="64"/>
    </location>
</feature>
<reference evidence="2 3" key="1">
    <citation type="journal article" date="2019" name="Nat. Ecol. Evol.">
        <title>Megaphylogeny resolves global patterns of mushroom evolution.</title>
        <authorList>
            <person name="Varga T."/>
            <person name="Krizsan K."/>
            <person name="Foldi C."/>
            <person name="Dima B."/>
            <person name="Sanchez-Garcia M."/>
            <person name="Sanchez-Ramirez S."/>
            <person name="Szollosi G.J."/>
            <person name="Szarkandi J.G."/>
            <person name="Papp V."/>
            <person name="Albert L."/>
            <person name="Andreopoulos W."/>
            <person name="Angelini C."/>
            <person name="Antonin V."/>
            <person name="Barry K.W."/>
            <person name="Bougher N.L."/>
            <person name="Buchanan P."/>
            <person name="Buyck B."/>
            <person name="Bense V."/>
            <person name="Catcheside P."/>
            <person name="Chovatia M."/>
            <person name="Cooper J."/>
            <person name="Damon W."/>
            <person name="Desjardin D."/>
            <person name="Finy P."/>
            <person name="Geml J."/>
            <person name="Haridas S."/>
            <person name="Hughes K."/>
            <person name="Justo A."/>
            <person name="Karasinski D."/>
            <person name="Kautmanova I."/>
            <person name="Kiss B."/>
            <person name="Kocsube S."/>
            <person name="Kotiranta H."/>
            <person name="LaButti K.M."/>
            <person name="Lechner B.E."/>
            <person name="Liimatainen K."/>
            <person name="Lipzen A."/>
            <person name="Lukacs Z."/>
            <person name="Mihaltcheva S."/>
            <person name="Morgado L.N."/>
            <person name="Niskanen T."/>
            <person name="Noordeloos M.E."/>
            <person name="Ohm R.A."/>
            <person name="Ortiz-Santana B."/>
            <person name="Ovrebo C."/>
            <person name="Racz N."/>
            <person name="Riley R."/>
            <person name="Savchenko A."/>
            <person name="Shiryaev A."/>
            <person name="Soop K."/>
            <person name="Spirin V."/>
            <person name="Szebenyi C."/>
            <person name="Tomsovsky M."/>
            <person name="Tulloss R.E."/>
            <person name="Uehling J."/>
            <person name="Grigoriev I.V."/>
            <person name="Vagvolgyi C."/>
            <person name="Papp T."/>
            <person name="Martin F.M."/>
            <person name="Miettinen O."/>
            <person name="Hibbett D.S."/>
            <person name="Nagy L.G."/>
        </authorList>
    </citation>
    <scope>NUCLEOTIDE SEQUENCE [LARGE SCALE GENOMIC DNA]</scope>
    <source>
        <strain evidence="2 3">CBS 962.96</strain>
    </source>
</reference>
<sequence>MPGMVSVGVSTERDEDDHGPDGEVDWEVFQNFGWLGQSRQKIDGQDGREHDNDEERVLAEDELKSAATNARSA</sequence>
<evidence type="ECO:0000256" key="1">
    <source>
        <dbReference type="SAM" id="MobiDB-lite"/>
    </source>
</evidence>
<gene>
    <name evidence="2" type="ORF">K435DRAFT_874923</name>
</gene>
<dbReference type="EMBL" id="ML179959">
    <property type="protein sequence ID" value="THU79937.1"/>
    <property type="molecule type" value="Genomic_DNA"/>
</dbReference>
<accession>A0A4S8KVJ5</accession>
<name>A0A4S8KVJ5_DENBC</name>
<evidence type="ECO:0000313" key="3">
    <source>
        <dbReference type="Proteomes" id="UP000297245"/>
    </source>
</evidence>